<evidence type="ECO:0000313" key="4">
    <source>
        <dbReference type="EMBL" id="SVD10129.1"/>
    </source>
</evidence>
<dbReference type="EMBL" id="UINC01129619">
    <property type="protein sequence ID" value="SVD10129.1"/>
    <property type="molecule type" value="Genomic_DNA"/>
</dbReference>
<evidence type="ECO:0000256" key="1">
    <source>
        <dbReference type="ARBA" id="ARBA00022679"/>
    </source>
</evidence>
<protein>
    <recommendedName>
        <fullName evidence="5">Glycosyl transferase family 1 domain-containing protein</fullName>
    </recommendedName>
</protein>
<feature type="domain" description="Glycosyl transferase family 1" evidence="2">
    <location>
        <begin position="97"/>
        <end position="235"/>
    </location>
</feature>
<reference evidence="4" key="1">
    <citation type="submission" date="2018-05" db="EMBL/GenBank/DDBJ databases">
        <authorList>
            <person name="Lanie J.A."/>
            <person name="Ng W.-L."/>
            <person name="Kazmierczak K.M."/>
            <person name="Andrzejewski T.M."/>
            <person name="Davidsen T.M."/>
            <person name="Wayne K.J."/>
            <person name="Tettelin H."/>
            <person name="Glass J.I."/>
            <person name="Rusch D."/>
            <person name="Podicherti R."/>
            <person name="Tsui H.-C.T."/>
            <person name="Winkler M.E."/>
        </authorList>
    </citation>
    <scope>NUCLEOTIDE SEQUENCE</scope>
</reference>
<dbReference type="InterPro" id="IPR001296">
    <property type="entry name" value="Glyco_trans_1"/>
</dbReference>
<evidence type="ECO:0000259" key="3">
    <source>
        <dbReference type="Pfam" id="PF13439"/>
    </source>
</evidence>
<sequence>HFAHIPVPRRLPLPFTLTLHDLRSFDFAEASKTARLVAKELHRSAVKRASLVVTVSETVAAALMKNFDISDDRIRIVPNAGDHFAVLPRRFDCDAPILHVGHLERRKNIELLIRAIALDAGLPPISLAGIPKDDEEERLRRLAEDLGVSKRVTFLGRFDESELPELYSRAACVAIPSKLEGFGIGVLEAQLAGVPLCISHADALNEVAGSHVPRFHPEDPADCARAIREALSLPTDQIELNRAQATRFSWDQSAEAFRDIWVEAVSLAAR</sequence>
<evidence type="ECO:0008006" key="5">
    <source>
        <dbReference type="Google" id="ProtNLM"/>
    </source>
</evidence>
<dbReference type="GO" id="GO:0016757">
    <property type="term" value="F:glycosyltransferase activity"/>
    <property type="evidence" value="ECO:0007669"/>
    <property type="project" value="InterPro"/>
</dbReference>
<dbReference type="CDD" id="cd03809">
    <property type="entry name" value="GT4_MtfB-like"/>
    <property type="match status" value="1"/>
</dbReference>
<dbReference type="GO" id="GO:0009103">
    <property type="term" value="P:lipopolysaccharide biosynthetic process"/>
    <property type="evidence" value="ECO:0007669"/>
    <property type="project" value="TreeGrafter"/>
</dbReference>
<dbReference type="SUPFAM" id="SSF53756">
    <property type="entry name" value="UDP-Glycosyltransferase/glycogen phosphorylase"/>
    <property type="match status" value="1"/>
</dbReference>
<proteinExistence type="predicted"/>
<dbReference type="PANTHER" id="PTHR46401">
    <property type="entry name" value="GLYCOSYLTRANSFERASE WBBK-RELATED"/>
    <property type="match status" value="1"/>
</dbReference>
<feature type="domain" description="Glycosyltransferase subfamily 4-like N-terminal" evidence="3">
    <location>
        <begin position="8"/>
        <end position="80"/>
    </location>
</feature>
<accession>A0A382SJS7</accession>
<dbReference type="PANTHER" id="PTHR46401:SF2">
    <property type="entry name" value="GLYCOSYLTRANSFERASE WBBK-RELATED"/>
    <property type="match status" value="1"/>
</dbReference>
<dbReference type="Gene3D" id="3.40.50.2000">
    <property type="entry name" value="Glycogen Phosphorylase B"/>
    <property type="match status" value="2"/>
</dbReference>
<dbReference type="Pfam" id="PF13439">
    <property type="entry name" value="Glyco_transf_4"/>
    <property type="match status" value="1"/>
</dbReference>
<feature type="non-terminal residue" evidence="4">
    <location>
        <position position="1"/>
    </location>
</feature>
<evidence type="ECO:0000259" key="2">
    <source>
        <dbReference type="Pfam" id="PF00534"/>
    </source>
</evidence>
<dbReference type="AlphaFoldDB" id="A0A382SJS7"/>
<gene>
    <name evidence="4" type="ORF">METZ01_LOCUS362983</name>
</gene>
<keyword evidence="1" id="KW-0808">Transferase</keyword>
<dbReference type="Pfam" id="PF00534">
    <property type="entry name" value="Glycos_transf_1"/>
    <property type="match status" value="1"/>
</dbReference>
<name>A0A382SJS7_9ZZZZ</name>
<dbReference type="InterPro" id="IPR028098">
    <property type="entry name" value="Glyco_trans_4-like_N"/>
</dbReference>
<organism evidence="4">
    <name type="scientific">marine metagenome</name>
    <dbReference type="NCBI Taxonomy" id="408172"/>
    <lineage>
        <taxon>unclassified sequences</taxon>
        <taxon>metagenomes</taxon>
        <taxon>ecological metagenomes</taxon>
    </lineage>
</organism>